<dbReference type="InterPro" id="IPR011514">
    <property type="entry name" value="Secretin_N_2"/>
</dbReference>
<dbReference type="InterPro" id="IPR050810">
    <property type="entry name" value="Bact_Secretion_Sys_Channel"/>
</dbReference>
<dbReference type="GO" id="GO:0009306">
    <property type="term" value="P:protein secretion"/>
    <property type="evidence" value="ECO:0007669"/>
    <property type="project" value="InterPro"/>
</dbReference>
<keyword evidence="2" id="KW-0732">Signal</keyword>
<dbReference type="Gene3D" id="3.30.1370.130">
    <property type="match status" value="1"/>
</dbReference>
<organism evidence="7 8">
    <name type="scientific">Mariprofundus erugo</name>
    <dbReference type="NCBI Taxonomy" id="2528639"/>
    <lineage>
        <taxon>Bacteria</taxon>
        <taxon>Pseudomonadati</taxon>
        <taxon>Pseudomonadota</taxon>
        <taxon>Candidatius Mariprofundia</taxon>
        <taxon>Mariprofundales</taxon>
        <taxon>Mariprofundaceae</taxon>
        <taxon>Mariprofundus</taxon>
    </lineage>
</organism>
<dbReference type="PROSITE" id="PS51257">
    <property type="entry name" value="PROKAR_LIPOPROTEIN"/>
    <property type="match status" value="1"/>
</dbReference>
<comment type="subcellular location">
    <subcellularLocation>
        <location evidence="1">Membrane</location>
    </subcellularLocation>
</comment>
<dbReference type="InterPro" id="IPR004846">
    <property type="entry name" value="T2SS/T3SS_dom"/>
</dbReference>
<feature type="domain" description="Type II/III secretion system secretin-like" evidence="5">
    <location>
        <begin position="320"/>
        <end position="496"/>
    </location>
</feature>
<feature type="region of interest" description="Disordered" evidence="4">
    <location>
        <begin position="158"/>
        <end position="179"/>
    </location>
</feature>
<evidence type="ECO:0000259" key="5">
    <source>
        <dbReference type="Pfam" id="PF00263"/>
    </source>
</evidence>
<feature type="compositionally biased region" description="Gly residues" evidence="4">
    <location>
        <begin position="167"/>
        <end position="177"/>
    </location>
</feature>
<reference evidence="7 8" key="1">
    <citation type="journal article" date="2019" name="Appl. Environ. Microbiol.">
        <title>Environmental Evidence and Genomic Insight of Iron-oxidizing Bacteria Preference Towards More Corrosion Resistant Stainless Steel at Higher Salinities.</title>
        <authorList>
            <person name="Garrison C.E."/>
            <person name="Price K.A."/>
            <person name="Field E.K."/>
        </authorList>
    </citation>
    <scope>NUCLEOTIDE SEQUENCE [LARGE SCALE GENOMIC DNA]</scope>
    <source>
        <strain evidence="7 8">P3</strain>
    </source>
</reference>
<keyword evidence="8" id="KW-1185">Reference proteome</keyword>
<dbReference type="GO" id="GO:0019867">
    <property type="term" value="C:outer membrane"/>
    <property type="evidence" value="ECO:0007669"/>
    <property type="project" value="InterPro"/>
</dbReference>
<evidence type="ECO:0000259" key="6">
    <source>
        <dbReference type="Pfam" id="PF07655"/>
    </source>
</evidence>
<dbReference type="Pfam" id="PF00263">
    <property type="entry name" value="Secretin"/>
    <property type="match status" value="1"/>
</dbReference>
<protein>
    <submittedName>
        <fullName evidence="7">Uncharacterized protein</fullName>
    </submittedName>
</protein>
<name>A0A5R9GZV7_9PROT</name>
<feature type="domain" description="Secretin N-terminal" evidence="6">
    <location>
        <begin position="142"/>
        <end position="212"/>
    </location>
</feature>
<gene>
    <name evidence="7" type="ORF">FEF65_01530</name>
</gene>
<dbReference type="PANTHER" id="PTHR30332">
    <property type="entry name" value="PROBABLE GENERAL SECRETION PATHWAY PROTEIN D"/>
    <property type="match status" value="1"/>
</dbReference>
<evidence type="ECO:0000256" key="1">
    <source>
        <dbReference type="ARBA" id="ARBA00004370"/>
    </source>
</evidence>
<dbReference type="EMBL" id="VBRY01000001">
    <property type="protein sequence ID" value="TLS69192.1"/>
    <property type="molecule type" value="Genomic_DNA"/>
</dbReference>
<sequence>MNRLLARLLVCCMFLISGCVPPHVSKEKSVEKKEAAPKAEGRSIPLSISERLVLPGEMGQTARAKKEDVFSFEAKGLEVKDALMLFARVNQLNIVPDSDLTGKVTVSFHNLPLDQAMAAILDSHGYYWKKQGVLITVHHMETRLFHVNYIRLTRSDKGNSNATVSTGGSGGAGGGQAGSVSLEHEDKINFWDELQDQLESMVSKGAGNIVINRISGTIQVSDTHSKVEAIAEFLNQVNAAVHRQVEIQVEIVEVTLNSDQALGIDWSRVNPGQLGLNFVFSTATAITNTAAGNAALPPTFNATVTNNNARHGDVSAAINALKDQGDVKVISKPKIVTLNNQSAMIKVGTDRTFFRRTTQVTPSAVGLPLTNSTDTPQVVTEGIVLHVTPQISAENWVILDVSPVITRVASVSTAVDANGVVTSVAPNLDIRQSASLVRVATGETVVLGGLIQDETSNNAREIPGLGSLPGVGKAFSSTYKSKRKKELVIFMTPHVITDESVERGML</sequence>
<keyword evidence="3" id="KW-0472">Membrane</keyword>
<evidence type="ECO:0000256" key="2">
    <source>
        <dbReference type="ARBA" id="ARBA00022729"/>
    </source>
</evidence>
<comment type="caution">
    <text evidence="7">The sequence shown here is derived from an EMBL/GenBank/DDBJ whole genome shotgun (WGS) entry which is preliminary data.</text>
</comment>
<proteinExistence type="predicted"/>
<evidence type="ECO:0000313" key="7">
    <source>
        <dbReference type="EMBL" id="TLS69192.1"/>
    </source>
</evidence>
<dbReference type="OrthoDB" id="9779724at2"/>
<accession>A0A5R9GZV7</accession>
<dbReference type="Proteomes" id="UP000306585">
    <property type="component" value="Unassembled WGS sequence"/>
</dbReference>
<evidence type="ECO:0000256" key="3">
    <source>
        <dbReference type="ARBA" id="ARBA00023136"/>
    </source>
</evidence>
<dbReference type="InterPro" id="IPR001775">
    <property type="entry name" value="GspD/PilQ"/>
</dbReference>
<dbReference type="PANTHER" id="PTHR30332:SF24">
    <property type="entry name" value="SECRETIN GSPD-RELATED"/>
    <property type="match status" value="1"/>
</dbReference>
<dbReference type="Pfam" id="PF07655">
    <property type="entry name" value="Secretin_N_2"/>
    <property type="match status" value="1"/>
</dbReference>
<dbReference type="GO" id="GO:0015627">
    <property type="term" value="C:type II protein secretion system complex"/>
    <property type="evidence" value="ECO:0007669"/>
    <property type="project" value="TreeGrafter"/>
</dbReference>
<dbReference type="GO" id="GO:0009297">
    <property type="term" value="P:pilus assembly"/>
    <property type="evidence" value="ECO:0007669"/>
    <property type="project" value="InterPro"/>
</dbReference>
<dbReference type="PRINTS" id="PR00811">
    <property type="entry name" value="BCTERIALGSPD"/>
</dbReference>
<evidence type="ECO:0000256" key="4">
    <source>
        <dbReference type="SAM" id="MobiDB-lite"/>
    </source>
</evidence>
<dbReference type="AlphaFoldDB" id="A0A5R9GZV7"/>
<evidence type="ECO:0000313" key="8">
    <source>
        <dbReference type="Proteomes" id="UP000306585"/>
    </source>
</evidence>